<organism evidence="2">
    <name type="scientific">Tanacetum cinerariifolium</name>
    <name type="common">Dalmatian daisy</name>
    <name type="synonym">Chrysanthemum cinerariifolium</name>
    <dbReference type="NCBI Taxonomy" id="118510"/>
    <lineage>
        <taxon>Eukaryota</taxon>
        <taxon>Viridiplantae</taxon>
        <taxon>Streptophyta</taxon>
        <taxon>Embryophyta</taxon>
        <taxon>Tracheophyta</taxon>
        <taxon>Spermatophyta</taxon>
        <taxon>Magnoliopsida</taxon>
        <taxon>eudicotyledons</taxon>
        <taxon>Gunneridae</taxon>
        <taxon>Pentapetalae</taxon>
        <taxon>asterids</taxon>
        <taxon>campanulids</taxon>
        <taxon>Asterales</taxon>
        <taxon>Asteraceae</taxon>
        <taxon>Asteroideae</taxon>
        <taxon>Anthemideae</taxon>
        <taxon>Anthemidinae</taxon>
        <taxon>Tanacetum</taxon>
    </lineage>
</organism>
<evidence type="ECO:0000256" key="1">
    <source>
        <dbReference type="SAM" id="MobiDB-lite"/>
    </source>
</evidence>
<feature type="compositionally biased region" description="Low complexity" evidence="1">
    <location>
        <begin position="1"/>
        <end position="21"/>
    </location>
</feature>
<proteinExistence type="predicted"/>
<name>A0A699WR69_TANCI</name>
<protein>
    <submittedName>
        <fullName evidence="2">Uncharacterized protein</fullName>
    </submittedName>
</protein>
<dbReference type="AlphaFoldDB" id="A0A699WR69"/>
<gene>
    <name evidence="2" type="ORF">Tci_921936</name>
</gene>
<evidence type="ECO:0000313" key="2">
    <source>
        <dbReference type="EMBL" id="GFD49967.1"/>
    </source>
</evidence>
<feature type="non-terminal residue" evidence="2">
    <location>
        <position position="121"/>
    </location>
</feature>
<dbReference type="EMBL" id="BKCJ011750716">
    <property type="protein sequence ID" value="GFD49967.1"/>
    <property type="molecule type" value="Genomic_DNA"/>
</dbReference>
<feature type="compositionally biased region" description="Basic residues" evidence="1">
    <location>
        <begin position="22"/>
        <end position="39"/>
    </location>
</feature>
<feature type="region of interest" description="Disordered" evidence="1">
    <location>
        <begin position="1"/>
        <end position="50"/>
    </location>
</feature>
<comment type="caution">
    <text evidence="2">The sequence shown here is derived from an EMBL/GenBank/DDBJ whole genome shotgun (WGS) entry which is preliminary data.</text>
</comment>
<accession>A0A699WR69</accession>
<reference evidence="2" key="1">
    <citation type="journal article" date="2019" name="Sci. Rep.">
        <title>Draft genome of Tanacetum cinerariifolium, the natural source of mosquito coil.</title>
        <authorList>
            <person name="Yamashiro T."/>
            <person name="Shiraishi A."/>
            <person name="Satake H."/>
            <person name="Nakayama K."/>
        </authorList>
    </citation>
    <scope>NUCLEOTIDE SEQUENCE</scope>
</reference>
<feature type="non-terminal residue" evidence="2">
    <location>
        <position position="1"/>
    </location>
</feature>
<sequence>RILRGPQPGRAALPGPPALGRCPRHLGRRAFGRHRHRSPHGAPPRPAAPRYLSQWQPARAPSYHYGRLAQVRRRLGYCGKRAAPLAAGGSHPACLRLHHSQRFQPQPGLFFGKAEPIARPA</sequence>